<reference evidence="2" key="1">
    <citation type="submission" date="2019-12" db="EMBL/GenBank/DDBJ databases">
        <authorList>
            <person name="Cremers G."/>
        </authorList>
    </citation>
    <scope>NUCLEOTIDE SEQUENCE</scope>
    <source>
        <strain evidence="2">Vvax</strain>
    </source>
</reference>
<evidence type="ECO:0000313" key="2">
    <source>
        <dbReference type="EMBL" id="CAA2101057.1"/>
    </source>
</evidence>
<name>A0A679IXL8_VARPD</name>
<organism evidence="2">
    <name type="scientific">Variovorax paradoxus</name>
    <dbReference type="NCBI Taxonomy" id="34073"/>
    <lineage>
        <taxon>Bacteria</taxon>
        <taxon>Pseudomonadati</taxon>
        <taxon>Pseudomonadota</taxon>
        <taxon>Betaproteobacteria</taxon>
        <taxon>Burkholderiales</taxon>
        <taxon>Comamonadaceae</taxon>
        <taxon>Variovorax</taxon>
    </lineage>
</organism>
<keyword evidence="1" id="KW-0732">Signal</keyword>
<protein>
    <recommendedName>
        <fullName evidence="3">Phosphate starvation-inducible protein PsiF</fullName>
    </recommendedName>
</protein>
<gene>
    <name evidence="2" type="ORF">VVAX_01054</name>
</gene>
<proteinExistence type="predicted"/>
<sequence length="113" mass="10961">MKKLLSLVASTVALGACLSFSAYAQDKAAAPAAAPAMAAPAAGATCDAKAVDKNGKALAGAAKASFVKKCEKDNKSAAAPACAAKAVDKNGKALAGAAKNSFMKKCEADAAKG</sequence>
<dbReference type="EMBL" id="LR743507">
    <property type="protein sequence ID" value="CAA2101057.1"/>
    <property type="molecule type" value="Genomic_DNA"/>
</dbReference>
<evidence type="ECO:0008006" key="3">
    <source>
        <dbReference type="Google" id="ProtNLM"/>
    </source>
</evidence>
<accession>A0A679IXL8</accession>
<dbReference type="RefSeq" id="WP_339088770.1">
    <property type="nucleotide sequence ID" value="NZ_LR743507.1"/>
</dbReference>
<evidence type="ECO:0000256" key="1">
    <source>
        <dbReference type="SAM" id="SignalP"/>
    </source>
</evidence>
<dbReference type="AlphaFoldDB" id="A0A679IXL8"/>
<feature type="signal peptide" evidence="1">
    <location>
        <begin position="1"/>
        <end position="24"/>
    </location>
</feature>
<feature type="chain" id="PRO_5025339313" description="Phosphate starvation-inducible protein PsiF" evidence="1">
    <location>
        <begin position="25"/>
        <end position="113"/>
    </location>
</feature>
<dbReference type="PROSITE" id="PS51257">
    <property type="entry name" value="PROKAR_LIPOPROTEIN"/>
    <property type="match status" value="1"/>
</dbReference>